<dbReference type="PROSITE" id="PS00463">
    <property type="entry name" value="ZN2_CY6_FUNGAL_1"/>
    <property type="match status" value="1"/>
</dbReference>
<dbReference type="GO" id="GO:0008270">
    <property type="term" value="F:zinc ion binding"/>
    <property type="evidence" value="ECO:0007669"/>
    <property type="project" value="InterPro"/>
</dbReference>
<dbReference type="CDD" id="cd12148">
    <property type="entry name" value="fungal_TF_MHR"/>
    <property type="match status" value="1"/>
</dbReference>
<evidence type="ECO:0000256" key="2">
    <source>
        <dbReference type="ARBA" id="ARBA00022723"/>
    </source>
</evidence>
<name>A0A550CZB6_9AGAR</name>
<dbReference type="PROSITE" id="PS50048">
    <property type="entry name" value="ZN2_CY6_FUNGAL_2"/>
    <property type="match status" value="1"/>
</dbReference>
<proteinExistence type="predicted"/>
<dbReference type="EMBL" id="VDMD01000001">
    <property type="protein sequence ID" value="TRM70140.1"/>
    <property type="molecule type" value="Genomic_DNA"/>
</dbReference>
<evidence type="ECO:0000256" key="3">
    <source>
        <dbReference type="ARBA" id="ARBA00023015"/>
    </source>
</evidence>
<evidence type="ECO:0000256" key="1">
    <source>
        <dbReference type="ARBA" id="ARBA00004123"/>
    </source>
</evidence>
<gene>
    <name evidence="8" type="ORF">BD626DRAFT_392664</name>
</gene>
<dbReference type="Gene3D" id="4.10.240.10">
    <property type="entry name" value="Zn(2)-C6 fungal-type DNA-binding domain"/>
    <property type="match status" value="1"/>
</dbReference>
<evidence type="ECO:0000256" key="5">
    <source>
        <dbReference type="ARBA" id="ARBA00023242"/>
    </source>
</evidence>
<dbReference type="SUPFAM" id="SSF57701">
    <property type="entry name" value="Zn2/Cys6 DNA-binding domain"/>
    <property type="match status" value="1"/>
</dbReference>
<reference evidence="8 9" key="1">
    <citation type="journal article" date="2019" name="New Phytol.">
        <title>Comparative genomics reveals unique wood-decay strategies and fruiting body development in the Schizophyllaceae.</title>
        <authorList>
            <person name="Almasi E."/>
            <person name="Sahu N."/>
            <person name="Krizsan K."/>
            <person name="Balint B."/>
            <person name="Kovacs G.M."/>
            <person name="Kiss B."/>
            <person name="Cseklye J."/>
            <person name="Drula E."/>
            <person name="Henrissat B."/>
            <person name="Nagy I."/>
            <person name="Chovatia M."/>
            <person name="Adam C."/>
            <person name="LaButti K."/>
            <person name="Lipzen A."/>
            <person name="Riley R."/>
            <person name="Grigoriev I.V."/>
            <person name="Nagy L.G."/>
        </authorList>
    </citation>
    <scope>NUCLEOTIDE SEQUENCE [LARGE SCALE GENOMIC DNA]</scope>
    <source>
        <strain evidence="8 9">NL-1724</strain>
    </source>
</reference>
<dbReference type="GO" id="GO:0006351">
    <property type="term" value="P:DNA-templated transcription"/>
    <property type="evidence" value="ECO:0007669"/>
    <property type="project" value="InterPro"/>
</dbReference>
<dbReference type="GO" id="GO:0000981">
    <property type="term" value="F:DNA-binding transcription factor activity, RNA polymerase II-specific"/>
    <property type="evidence" value="ECO:0007669"/>
    <property type="project" value="InterPro"/>
</dbReference>
<keyword evidence="5" id="KW-0539">Nucleus</keyword>
<dbReference type="Proteomes" id="UP000320762">
    <property type="component" value="Unassembled WGS sequence"/>
</dbReference>
<keyword evidence="4" id="KW-0804">Transcription</keyword>
<dbReference type="CDD" id="cd00067">
    <property type="entry name" value="GAL4"/>
    <property type="match status" value="1"/>
</dbReference>
<feature type="region of interest" description="Disordered" evidence="6">
    <location>
        <begin position="82"/>
        <end position="142"/>
    </location>
</feature>
<dbReference type="PANTHER" id="PTHR47338:SF29">
    <property type="entry name" value="ZN(2)-C6 FUNGAL-TYPE DOMAIN-CONTAINING PROTEIN"/>
    <property type="match status" value="1"/>
</dbReference>
<evidence type="ECO:0000313" key="9">
    <source>
        <dbReference type="Proteomes" id="UP000320762"/>
    </source>
</evidence>
<dbReference type="InterPro" id="IPR007219">
    <property type="entry name" value="XnlR_reg_dom"/>
</dbReference>
<evidence type="ECO:0000313" key="8">
    <source>
        <dbReference type="EMBL" id="TRM70140.1"/>
    </source>
</evidence>
<dbReference type="AlphaFoldDB" id="A0A550CZB6"/>
<sequence>MATTKTPSERLSQAHNSLQRGKACLRCRKRKMRCDGIKPACQQCVRAKKGDACEYDDGKGKTRTQLLRENIARLEERIRELEDPESFATHRPSLHLQQQRKTSGSSPSSLGSPAGTPISATQSPFPSESSSPPKTGSWTSLPTVGSPDPAFDIFFDEHTTYEVSGELAQALLDIFAPHRHQCGLEIDIGRLRESLTAPVEERRHDVLYNAIFLWACFVSRPDPLCQNEEHYLSLAMDALPSAIMDDRYIVDVIQASCLMAMYFMCNGRVVESTYHAGAAAAMCVQYGMHAGVFNTKRDWYAHPYDAMSMQLPKDIAKEGERILTFWQVYNMDRCWSLVMRRPSLLSDGPDPLTAIHCPWPQDVSEYEMGHADVSSGFQTVHAFLQNNSAAGFSVQALRAKASAVFYRADQLSRGWDPRMKPTPAFQNEVQLLELVIAQYVDALIPVPQLDAALPEDRLILLCSHTLAHASVIQLFRRFAPEDDLSYEKCLRAARACTNIIGHLSDADYEFLDPIMGPCWTAAADVFIQQLDEFETAWPPVNTADVRGDIGTLLYALSRLSTKFTMLVTASSKIQKRLAQAGTTL</sequence>
<dbReference type="InterPro" id="IPR036864">
    <property type="entry name" value="Zn2-C6_fun-type_DNA-bd_sf"/>
</dbReference>
<feature type="compositionally biased region" description="Low complexity" evidence="6">
    <location>
        <begin position="103"/>
        <end position="133"/>
    </location>
</feature>
<organism evidence="8 9">
    <name type="scientific">Schizophyllum amplum</name>
    <dbReference type="NCBI Taxonomy" id="97359"/>
    <lineage>
        <taxon>Eukaryota</taxon>
        <taxon>Fungi</taxon>
        <taxon>Dikarya</taxon>
        <taxon>Basidiomycota</taxon>
        <taxon>Agaricomycotina</taxon>
        <taxon>Agaricomycetes</taxon>
        <taxon>Agaricomycetidae</taxon>
        <taxon>Agaricales</taxon>
        <taxon>Schizophyllaceae</taxon>
        <taxon>Schizophyllum</taxon>
    </lineage>
</organism>
<keyword evidence="2" id="KW-0479">Metal-binding</keyword>
<keyword evidence="3" id="KW-0805">Transcription regulation</keyword>
<dbReference type="GO" id="GO:0005634">
    <property type="term" value="C:nucleus"/>
    <property type="evidence" value="ECO:0007669"/>
    <property type="project" value="UniProtKB-SubCell"/>
</dbReference>
<dbReference type="GO" id="GO:0003677">
    <property type="term" value="F:DNA binding"/>
    <property type="evidence" value="ECO:0007669"/>
    <property type="project" value="InterPro"/>
</dbReference>
<evidence type="ECO:0000259" key="7">
    <source>
        <dbReference type="PROSITE" id="PS50048"/>
    </source>
</evidence>
<evidence type="ECO:0000256" key="6">
    <source>
        <dbReference type="SAM" id="MobiDB-lite"/>
    </source>
</evidence>
<accession>A0A550CZB6</accession>
<keyword evidence="9" id="KW-1185">Reference proteome</keyword>
<dbReference type="Pfam" id="PF00172">
    <property type="entry name" value="Zn_clus"/>
    <property type="match status" value="1"/>
</dbReference>
<dbReference type="InterPro" id="IPR001138">
    <property type="entry name" value="Zn2Cys6_DnaBD"/>
</dbReference>
<evidence type="ECO:0000256" key="4">
    <source>
        <dbReference type="ARBA" id="ARBA00023163"/>
    </source>
</evidence>
<protein>
    <recommendedName>
        <fullName evidence="7">Zn(2)-C6 fungal-type domain-containing protein</fullName>
    </recommendedName>
</protein>
<dbReference type="InterPro" id="IPR050815">
    <property type="entry name" value="TF_fung"/>
</dbReference>
<feature type="domain" description="Zn(2)-C6 fungal-type" evidence="7">
    <location>
        <begin position="23"/>
        <end position="55"/>
    </location>
</feature>
<dbReference type="PANTHER" id="PTHR47338">
    <property type="entry name" value="ZN(II)2CYS6 TRANSCRIPTION FACTOR (EUROFUNG)-RELATED"/>
    <property type="match status" value="1"/>
</dbReference>
<dbReference type="CDD" id="cd14725">
    <property type="entry name" value="ZIP_Gal4-like_2"/>
    <property type="match status" value="1"/>
</dbReference>
<dbReference type="Pfam" id="PF04082">
    <property type="entry name" value="Fungal_trans"/>
    <property type="match status" value="1"/>
</dbReference>
<dbReference type="OrthoDB" id="2123952at2759"/>
<comment type="caution">
    <text evidence="8">The sequence shown here is derived from an EMBL/GenBank/DDBJ whole genome shotgun (WGS) entry which is preliminary data.</text>
</comment>
<comment type="subcellular location">
    <subcellularLocation>
        <location evidence="1">Nucleus</location>
    </subcellularLocation>
</comment>
<dbReference type="STRING" id="97359.A0A550CZB6"/>
<dbReference type="SMART" id="SM00066">
    <property type="entry name" value="GAL4"/>
    <property type="match status" value="1"/>
</dbReference>